<organism evidence="2 3">
    <name type="scientific">Planococcus rifietoensis</name>
    <dbReference type="NCBI Taxonomy" id="200991"/>
    <lineage>
        <taxon>Bacteria</taxon>
        <taxon>Bacillati</taxon>
        <taxon>Bacillota</taxon>
        <taxon>Bacilli</taxon>
        <taxon>Bacillales</taxon>
        <taxon>Caryophanaceae</taxon>
        <taxon>Planococcus</taxon>
    </lineage>
</organism>
<keyword evidence="1" id="KW-0472">Membrane</keyword>
<dbReference type="KEGG" id="prt:AUC31_07705"/>
<accession>A0A0U2ZD13</accession>
<proteinExistence type="predicted"/>
<dbReference type="Pfam" id="PF18919">
    <property type="entry name" value="DUF5670"/>
    <property type="match status" value="1"/>
</dbReference>
<dbReference type="STRING" id="200991.AUC31_07705"/>
<dbReference type="AlphaFoldDB" id="A0A0U2ZD13"/>
<evidence type="ECO:0000313" key="3">
    <source>
        <dbReference type="Proteomes" id="UP000067683"/>
    </source>
</evidence>
<evidence type="ECO:0008006" key="4">
    <source>
        <dbReference type="Google" id="ProtNLM"/>
    </source>
</evidence>
<keyword evidence="3" id="KW-1185">Reference proteome</keyword>
<feature type="transmembrane region" description="Helical" evidence="1">
    <location>
        <begin position="45"/>
        <end position="63"/>
    </location>
</feature>
<feature type="transmembrane region" description="Helical" evidence="1">
    <location>
        <begin position="21"/>
        <end position="39"/>
    </location>
</feature>
<evidence type="ECO:0000313" key="2">
    <source>
        <dbReference type="EMBL" id="ALS75109.1"/>
    </source>
</evidence>
<dbReference type="Proteomes" id="UP000067683">
    <property type="component" value="Chromosome"/>
</dbReference>
<protein>
    <recommendedName>
        <fullName evidence="4">Lmo0937 family membrane protein</fullName>
    </recommendedName>
</protein>
<keyword evidence="1" id="KW-1133">Transmembrane helix</keyword>
<sequence>MIDITQKIDETERQVENMGRILWIILVVILAVWVIGFLLDVAGGLIHILLIIAAIVLIVNLVTGRKGV</sequence>
<reference evidence="2" key="1">
    <citation type="submission" date="2016-01" db="EMBL/GenBank/DDBJ databases">
        <title>Complete genome of Planococcus rifietoensis type strain M8.</title>
        <authorList>
            <person name="See-Too W.S."/>
        </authorList>
    </citation>
    <scope>NUCLEOTIDE SEQUENCE [LARGE SCALE GENOMIC DNA]</scope>
    <source>
        <strain evidence="2">M8</strain>
    </source>
</reference>
<name>A0A0U2ZD13_9BACL</name>
<evidence type="ECO:0000256" key="1">
    <source>
        <dbReference type="SAM" id="Phobius"/>
    </source>
</evidence>
<keyword evidence="1" id="KW-0812">Transmembrane</keyword>
<gene>
    <name evidence="2" type="ORF">AUC31_07705</name>
</gene>
<dbReference type="NCBIfam" id="NF033488">
    <property type="entry name" value="lmo0937_fam_TM"/>
    <property type="match status" value="1"/>
</dbReference>
<dbReference type="InterPro" id="IPR043727">
    <property type="entry name" value="Lmo0937-like"/>
</dbReference>
<dbReference type="EMBL" id="CP013659">
    <property type="protein sequence ID" value="ALS75109.1"/>
    <property type="molecule type" value="Genomic_DNA"/>
</dbReference>